<dbReference type="GO" id="GO:0006998">
    <property type="term" value="P:nuclear envelope organization"/>
    <property type="evidence" value="ECO:0007669"/>
    <property type="project" value="InterPro"/>
</dbReference>
<sequence>MSYQQLNNSGNNSQSINSKDELINNSVFYKTYQIKRTKDNDDHDSDMDDYDYHKHSLSSSALPTISPPIYKGPSAPQIDDLHSAYLDTMEYELYQKKQQQQQDELNNNNKENSSNSNSNSNSTLTPNTLISKLKQSRISNSGSNNTNNSNKKIIISKNEMNKRIRRYLLEQYNSGSSNNSNNNSNIEQLLSQYTTQEEIDEETHKRNSLFHRLPDIMEGYLQLVVRLVLVGFFIFILFFIFSSILYDVNIKYKEYSLEIMKEVEKCSKQYNENKCNPITRIPAMETTCIQWEL</sequence>
<dbReference type="SMART" id="SM01042">
    <property type="entry name" value="Brr6_like_C_C"/>
    <property type="match status" value="1"/>
</dbReference>
<keyword evidence="5" id="KW-1185">Reference proteome</keyword>
<accession>A0A8J4PQU3</accession>
<dbReference type="InterPro" id="IPR018767">
    <property type="entry name" value="Brl1/Brr6_dom"/>
</dbReference>
<dbReference type="Proteomes" id="UP000695562">
    <property type="component" value="Unassembled WGS sequence"/>
</dbReference>
<keyword evidence="2" id="KW-1133">Transmembrane helix</keyword>
<dbReference type="PANTHER" id="PTHR28136">
    <property type="entry name" value="NUCLEUS EXPORT PROTEIN BRR6"/>
    <property type="match status" value="1"/>
</dbReference>
<dbReference type="EMBL" id="AJWJ01000395">
    <property type="protein sequence ID" value="KAF2071256.1"/>
    <property type="molecule type" value="Genomic_DNA"/>
</dbReference>
<dbReference type="OrthoDB" id="5961at2759"/>
<gene>
    <name evidence="4" type="ORF">CYY_007414</name>
</gene>
<evidence type="ECO:0000256" key="2">
    <source>
        <dbReference type="SAM" id="Phobius"/>
    </source>
</evidence>
<proteinExistence type="predicted"/>
<feature type="region of interest" description="Disordered" evidence="1">
    <location>
        <begin position="136"/>
        <end position="155"/>
    </location>
</feature>
<feature type="transmembrane region" description="Helical" evidence="2">
    <location>
        <begin position="223"/>
        <end position="246"/>
    </location>
</feature>
<evidence type="ECO:0000313" key="4">
    <source>
        <dbReference type="EMBL" id="KAF2071256.1"/>
    </source>
</evidence>
<protein>
    <recommendedName>
        <fullName evidence="3">Brl1/Brr6 domain-containing protein</fullName>
    </recommendedName>
</protein>
<evidence type="ECO:0000259" key="3">
    <source>
        <dbReference type="SMART" id="SM01042"/>
    </source>
</evidence>
<name>A0A8J4PQU3_9MYCE</name>
<comment type="caution">
    <text evidence="4">The sequence shown here is derived from an EMBL/GenBank/DDBJ whole genome shotgun (WGS) entry which is preliminary data.</text>
</comment>
<feature type="compositionally biased region" description="Low complexity" evidence="1">
    <location>
        <begin position="97"/>
        <end position="122"/>
    </location>
</feature>
<feature type="non-terminal residue" evidence="4">
    <location>
        <position position="1"/>
    </location>
</feature>
<dbReference type="AlphaFoldDB" id="A0A8J4PQU3"/>
<keyword evidence="2" id="KW-0472">Membrane</keyword>
<dbReference type="GO" id="GO:0031965">
    <property type="term" value="C:nuclear membrane"/>
    <property type="evidence" value="ECO:0007669"/>
    <property type="project" value="InterPro"/>
</dbReference>
<dbReference type="InterPro" id="IPR040202">
    <property type="entry name" value="Brl1/Brr6"/>
</dbReference>
<evidence type="ECO:0000256" key="1">
    <source>
        <dbReference type="SAM" id="MobiDB-lite"/>
    </source>
</evidence>
<feature type="region of interest" description="Disordered" evidence="1">
    <location>
        <begin position="97"/>
        <end position="126"/>
    </location>
</feature>
<feature type="domain" description="Brl1/Brr6" evidence="3">
    <location>
        <begin position="217"/>
        <end position="293"/>
    </location>
</feature>
<dbReference type="PANTHER" id="PTHR28136:SF1">
    <property type="entry name" value="NUCLEUS EXPORT PROTEIN BRL1"/>
    <property type="match status" value="1"/>
</dbReference>
<organism evidence="4 5">
    <name type="scientific">Polysphondylium violaceum</name>
    <dbReference type="NCBI Taxonomy" id="133409"/>
    <lineage>
        <taxon>Eukaryota</taxon>
        <taxon>Amoebozoa</taxon>
        <taxon>Evosea</taxon>
        <taxon>Eumycetozoa</taxon>
        <taxon>Dictyostelia</taxon>
        <taxon>Dictyosteliales</taxon>
        <taxon>Dictyosteliaceae</taxon>
        <taxon>Polysphondylium</taxon>
    </lineage>
</organism>
<keyword evidence="2" id="KW-0812">Transmembrane</keyword>
<reference evidence="4" key="1">
    <citation type="submission" date="2020-01" db="EMBL/GenBank/DDBJ databases">
        <title>Development of genomics and gene disruption for Polysphondylium violaceum indicates a role for the polyketide synthase stlB in stalk morphogenesis.</title>
        <authorList>
            <person name="Narita B."/>
            <person name="Kawabe Y."/>
            <person name="Kin K."/>
            <person name="Saito T."/>
            <person name="Gibbs R."/>
            <person name="Kuspa A."/>
            <person name="Muzny D."/>
            <person name="Queller D."/>
            <person name="Richards S."/>
            <person name="Strassman J."/>
            <person name="Sucgang R."/>
            <person name="Worley K."/>
            <person name="Schaap P."/>
        </authorList>
    </citation>
    <scope>NUCLEOTIDE SEQUENCE</scope>
    <source>
        <strain evidence="4">QSvi11</strain>
    </source>
</reference>
<evidence type="ECO:0000313" key="5">
    <source>
        <dbReference type="Proteomes" id="UP000695562"/>
    </source>
</evidence>
<dbReference type="GO" id="GO:0055088">
    <property type="term" value="P:lipid homeostasis"/>
    <property type="evidence" value="ECO:0007669"/>
    <property type="project" value="InterPro"/>
</dbReference>
<dbReference type="Pfam" id="PF10104">
    <property type="entry name" value="Brr6_like_C_C"/>
    <property type="match status" value="1"/>
</dbReference>